<feature type="domain" description="PPM-type phosphatase" evidence="2">
    <location>
        <begin position="23"/>
        <end position="253"/>
    </location>
</feature>
<evidence type="ECO:0000313" key="4">
    <source>
        <dbReference type="Proteomes" id="UP000277577"/>
    </source>
</evidence>
<organism evidence="3 4">
    <name type="scientific">Legionella cherrii</name>
    <dbReference type="NCBI Taxonomy" id="28084"/>
    <lineage>
        <taxon>Bacteria</taxon>
        <taxon>Pseudomonadati</taxon>
        <taxon>Pseudomonadota</taxon>
        <taxon>Gammaproteobacteria</taxon>
        <taxon>Legionellales</taxon>
        <taxon>Legionellaceae</taxon>
        <taxon>Legionella</taxon>
    </lineage>
</organism>
<gene>
    <name evidence="3" type="ORF">NCTC11976_01800</name>
</gene>
<evidence type="ECO:0000259" key="2">
    <source>
        <dbReference type="PROSITE" id="PS51746"/>
    </source>
</evidence>
<keyword evidence="1" id="KW-0175">Coiled coil</keyword>
<feature type="coiled-coil region" evidence="1">
    <location>
        <begin position="500"/>
        <end position="527"/>
    </location>
</feature>
<dbReference type="RefSeq" id="WP_028382062.1">
    <property type="nucleotide sequence ID" value="NZ_CAAAIT010000002.1"/>
</dbReference>
<name>A0ABY6T5Y9_9GAMM</name>
<dbReference type="PROSITE" id="PS51746">
    <property type="entry name" value="PPM_2"/>
    <property type="match status" value="1"/>
</dbReference>
<proteinExistence type="predicted"/>
<reference evidence="3 4" key="1">
    <citation type="submission" date="2018-12" db="EMBL/GenBank/DDBJ databases">
        <authorList>
            <consortium name="Pathogen Informatics"/>
        </authorList>
    </citation>
    <scope>NUCLEOTIDE SEQUENCE [LARGE SCALE GENOMIC DNA]</scope>
    <source>
        <strain evidence="3 4">NCTC11976</strain>
    </source>
</reference>
<protein>
    <recommendedName>
        <fullName evidence="2">PPM-type phosphatase domain-containing protein</fullName>
    </recommendedName>
</protein>
<dbReference type="Proteomes" id="UP000277577">
    <property type="component" value="Chromosome"/>
</dbReference>
<sequence>MSQIKIDGYNFATDGDTKKRNGPIGFAKIQGAWGVPPNMTLQKSQEDDVSGERMPGFNLLSEPEQDFALKETTRIMQEKHGNKQAVGATLASLIAWKNPQTNQLHGVTCNVGDSLAIFVIIGADGKVRFEKQLNNLHENQDRSKIAIGVKRSIGDRDSEKDGLRHDPDITHDVIPLQAGDKVFAIAATDGISTKNLHFGTPALTTTDIAQTLSKFIAENPNCGPDDIAEALISRAFAGGKGSVDNTAVIVAEVGIEPISILATDGHKDALEADELGEKGDDVSKALAENFHAQLQTQMKLVKPQDYVDALREGNYEVAANLGRLLNDRYIPLNGGVELGADEVTPLMAGLFAETDLTIDDIVRLRLGVSALSFDQEAQYYMTQMVSGASTLLSNEASLMKQDANKDIPPADIRQMVAGKIKEALAGPYVKNATQDVVAAITSMEKNQEMEELVKKKRSHQQVFTYALEHLIKENVPQIRAAGNILNNYHEKVVENIQHTESESMKKVNLLEEEIKKLREDLKELNNEIGTPSDKDLLAQKKEIENTIKTNIQSKLEILTSIREANAHKNMVVEQIMHLCNKPEEFKDKNILDNYIQDFFRQSSKERKVSVQEVLSGLPVHESLQQVQQKIEFYLHFLDENPVDEPEKNPRLLKAYEARKNAAENMLLIIKTAGLREPEATLFHLKTHTKTIEANRPGLRELGFIGWLKNFFEKYKSKMTKETDATLELTKTELKKLGFSDSFRNVKERLEQVKELHKPTEEARSGPDPNL</sequence>
<dbReference type="Gene3D" id="3.60.40.10">
    <property type="entry name" value="PPM-type phosphatase domain"/>
    <property type="match status" value="1"/>
</dbReference>
<evidence type="ECO:0000313" key="3">
    <source>
        <dbReference type="EMBL" id="VEB36616.1"/>
    </source>
</evidence>
<accession>A0ABY6T5Y9</accession>
<keyword evidence="4" id="KW-1185">Reference proteome</keyword>
<evidence type="ECO:0000256" key="1">
    <source>
        <dbReference type="SAM" id="Coils"/>
    </source>
</evidence>
<dbReference type="InterPro" id="IPR036457">
    <property type="entry name" value="PPM-type-like_dom_sf"/>
</dbReference>
<dbReference type="EMBL" id="LR134173">
    <property type="protein sequence ID" value="VEB36616.1"/>
    <property type="molecule type" value="Genomic_DNA"/>
</dbReference>
<dbReference type="InterPro" id="IPR001932">
    <property type="entry name" value="PPM-type_phosphatase-like_dom"/>
</dbReference>